<dbReference type="AlphaFoldDB" id="A0A0C1LEW1"/>
<reference evidence="7 8" key="1">
    <citation type="submission" date="2014-11" db="EMBL/GenBank/DDBJ databases">
        <title>Genome sequence of Flavihumibacter solisilvae 3-3.</title>
        <authorList>
            <person name="Zhou G."/>
            <person name="Li M."/>
            <person name="Wang G."/>
        </authorList>
    </citation>
    <scope>NUCLEOTIDE SEQUENCE [LARGE SCALE GENOMIC DNA]</scope>
    <source>
        <strain evidence="7 8">3-3</strain>
    </source>
</reference>
<comment type="subcellular location">
    <subcellularLocation>
        <location evidence="6">Cytoplasm</location>
    </subcellularLocation>
</comment>
<comment type="caution">
    <text evidence="7">The sequence shown here is derived from an EMBL/GenBank/DDBJ whole genome shotgun (WGS) entry which is preliminary data.</text>
</comment>
<evidence type="ECO:0000256" key="2">
    <source>
        <dbReference type="ARBA" id="ARBA00022490"/>
    </source>
</evidence>
<keyword evidence="5 6" id="KW-0949">S-adenosyl-L-methionine</keyword>
<protein>
    <recommendedName>
        <fullName evidence="6">Ribosomal protein L11 methyltransferase</fullName>
        <shortName evidence="6">L11 Mtase</shortName>
        <ecNumber evidence="6">2.1.1.-</ecNumber>
    </recommendedName>
</protein>
<dbReference type="CDD" id="cd02440">
    <property type="entry name" value="AdoMet_MTases"/>
    <property type="match status" value="1"/>
</dbReference>
<name>A0A0C1LEW1_9BACT</name>
<dbReference type="Pfam" id="PF06325">
    <property type="entry name" value="PrmA"/>
    <property type="match status" value="1"/>
</dbReference>
<dbReference type="Proteomes" id="UP000031408">
    <property type="component" value="Unassembled WGS sequence"/>
</dbReference>
<keyword evidence="4 6" id="KW-0808">Transferase</keyword>
<dbReference type="RefSeq" id="WP_039141241.1">
    <property type="nucleotide sequence ID" value="NZ_JSVC01000016.1"/>
</dbReference>
<keyword evidence="2 6" id="KW-0963">Cytoplasm</keyword>
<evidence type="ECO:0000313" key="8">
    <source>
        <dbReference type="Proteomes" id="UP000031408"/>
    </source>
</evidence>
<evidence type="ECO:0000256" key="4">
    <source>
        <dbReference type="ARBA" id="ARBA00022679"/>
    </source>
</evidence>
<evidence type="ECO:0000256" key="6">
    <source>
        <dbReference type="HAMAP-Rule" id="MF_00735"/>
    </source>
</evidence>
<dbReference type="OrthoDB" id="9785995at2"/>
<dbReference type="SUPFAM" id="SSF53335">
    <property type="entry name" value="S-adenosyl-L-methionine-dependent methyltransferases"/>
    <property type="match status" value="1"/>
</dbReference>
<dbReference type="STRING" id="1349421.OI18_15150"/>
<keyword evidence="3 6" id="KW-0489">Methyltransferase</keyword>
<dbReference type="InterPro" id="IPR050078">
    <property type="entry name" value="Ribosomal_L11_MeTrfase_PrmA"/>
</dbReference>
<dbReference type="EMBL" id="JSVC01000016">
    <property type="protein sequence ID" value="KIC93918.1"/>
    <property type="molecule type" value="Genomic_DNA"/>
</dbReference>
<evidence type="ECO:0000256" key="1">
    <source>
        <dbReference type="ARBA" id="ARBA00009741"/>
    </source>
</evidence>
<comment type="function">
    <text evidence="6">Methylates ribosomal protein L11.</text>
</comment>
<dbReference type="HAMAP" id="MF_00735">
    <property type="entry name" value="Methyltr_PrmA"/>
    <property type="match status" value="1"/>
</dbReference>
<organism evidence="7 8">
    <name type="scientific">Flavihumibacter solisilvae</name>
    <dbReference type="NCBI Taxonomy" id="1349421"/>
    <lineage>
        <taxon>Bacteria</taxon>
        <taxon>Pseudomonadati</taxon>
        <taxon>Bacteroidota</taxon>
        <taxon>Chitinophagia</taxon>
        <taxon>Chitinophagales</taxon>
        <taxon>Chitinophagaceae</taxon>
        <taxon>Flavihumibacter</taxon>
    </lineage>
</organism>
<feature type="binding site" evidence="6">
    <location>
        <position position="126"/>
    </location>
    <ligand>
        <name>S-adenosyl-L-methionine</name>
        <dbReference type="ChEBI" id="CHEBI:59789"/>
    </ligand>
</feature>
<comment type="similarity">
    <text evidence="1 6">Belongs to the methyltransferase superfamily. PrmA family.</text>
</comment>
<dbReference type="GO" id="GO:0016279">
    <property type="term" value="F:protein-lysine N-methyltransferase activity"/>
    <property type="evidence" value="ECO:0007669"/>
    <property type="project" value="RHEA"/>
</dbReference>
<proteinExistence type="inferred from homology"/>
<feature type="binding site" evidence="6">
    <location>
        <position position="147"/>
    </location>
    <ligand>
        <name>S-adenosyl-L-methionine</name>
        <dbReference type="ChEBI" id="CHEBI:59789"/>
    </ligand>
</feature>
<dbReference type="PANTHER" id="PTHR43648:SF1">
    <property type="entry name" value="ELECTRON TRANSFER FLAVOPROTEIN BETA SUBUNIT LYSINE METHYLTRANSFERASE"/>
    <property type="match status" value="1"/>
</dbReference>
<dbReference type="Gene3D" id="3.40.50.150">
    <property type="entry name" value="Vaccinia Virus protein VP39"/>
    <property type="match status" value="1"/>
</dbReference>
<evidence type="ECO:0000313" key="7">
    <source>
        <dbReference type="EMBL" id="KIC93918.1"/>
    </source>
</evidence>
<dbReference type="InterPro" id="IPR004498">
    <property type="entry name" value="Ribosomal_PrmA_MeTrfase"/>
</dbReference>
<dbReference type="EC" id="2.1.1.-" evidence="6"/>
<dbReference type="NCBIfam" id="NF001785">
    <property type="entry name" value="PRK00517.2-2"/>
    <property type="match status" value="1"/>
</dbReference>
<dbReference type="GO" id="GO:0032259">
    <property type="term" value="P:methylation"/>
    <property type="evidence" value="ECO:0007669"/>
    <property type="project" value="UniProtKB-KW"/>
</dbReference>
<accession>A0A0C1LEW1</accession>
<evidence type="ECO:0000256" key="5">
    <source>
        <dbReference type="ARBA" id="ARBA00022691"/>
    </source>
</evidence>
<gene>
    <name evidence="6" type="primary">prmA</name>
    <name evidence="7" type="ORF">OI18_15150</name>
</gene>
<feature type="binding site" evidence="6">
    <location>
        <position position="210"/>
    </location>
    <ligand>
        <name>S-adenosyl-L-methionine</name>
        <dbReference type="ChEBI" id="CHEBI:59789"/>
    </ligand>
</feature>
<dbReference type="PANTHER" id="PTHR43648">
    <property type="entry name" value="ELECTRON TRANSFER FLAVOPROTEIN BETA SUBUNIT LYSINE METHYLTRANSFERASE"/>
    <property type="match status" value="1"/>
</dbReference>
<dbReference type="GO" id="GO:0005737">
    <property type="term" value="C:cytoplasm"/>
    <property type="evidence" value="ECO:0007669"/>
    <property type="project" value="UniProtKB-SubCell"/>
</dbReference>
<sequence>MSKQSYKQVSITVSSDEQREILVALLADAGYEGFVEERNVLKAYVPADAYSDEALNDITGPMQLAYELEEIEQQNWNAQWEAGFEPVVVGDFCSIRADFHQPVVGTRYEIIITPKMSFGTGHHATTFMMVDSMQEIRFENRRVLDFGTGTGVLAILAEKMGAKEILAIDNDPWSIDNAGENISRNATGKIILQLAESIPQVGKFDVILANINKHVILQQLATMKDHLAPLGEILISGLLQSDAEDLSRAIAEHGLTLSGHKEKQSWLCWRVSVKEKS</sequence>
<feature type="binding site" evidence="6">
    <location>
        <position position="169"/>
    </location>
    <ligand>
        <name>S-adenosyl-L-methionine</name>
        <dbReference type="ChEBI" id="CHEBI:59789"/>
    </ligand>
</feature>
<keyword evidence="8" id="KW-1185">Reference proteome</keyword>
<comment type="catalytic activity">
    <reaction evidence="6">
        <text>L-lysyl-[protein] + 3 S-adenosyl-L-methionine = N(6),N(6),N(6)-trimethyl-L-lysyl-[protein] + 3 S-adenosyl-L-homocysteine + 3 H(+)</text>
        <dbReference type="Rhea" id="RHEA:54192"/>
        <dbReference type="Rhea" id="RHEA-COMP:9752"/>
        <dbReference type="Rhea" id="RHEA-COMP:13826"/>
        <dbReference type="ChEBI" id="CHEBI:15378"/>
        <dbReference type="ChEBI" id="CHEBI:29969"/>
        <dbReference type="ChEBI" id="CHEBI:57856"/>
        <dbReference type="ChEBI" id="CHEBI:59789"/>
        <dbReference type="ChEBI" id="CHEBI:61961"/>
    </reaction>
</comment>
<dbReference type="InterPro" id="IPR029063">
    <property type="entry name" value="SAM-dependent_MTases_sf"/>
</dbReference>
<evidence type="ECO:0000256" key="3">
    <source>
        <dbReference type="ARBA" id="ARBA00022603"/>
    </source>
</evidence>